<feature type="compositionally biased region" description="Low complexity" evidence="1">
    <location>
        <begin position="78"/>
        <end position="108"/>
    </location>
</feature>
<keyword evidence="2" id="KW-0812">Transmembrane</keyword>
<name>A0ABX1BTY8_9ACTN</name>
<evidence type="ECO:0000313" key="4">
    <source>
        <dbReference type="Proteomes" id="UP000695264"/>
    </source>
</evidence>
<protein>
    <submittedName>
        <fullName evidence="3">Uncharacterized protein</fullName>
    </submittedName>
</protein>
<reference evidence="3 4" key="1">
    <citation type="submission" date="2020-03" db="EMBL/GenBank/DDBJ databases">
        <title>WGS of actinomycetes isolated from Thailand.</title>
        <authorList>
            <person name="Thawai C."/>
        </authorList>
    </citation>
    <scope>NUCLEOTIDE SEQUENCE [LARGE SCALE GENOMIC DNA]</scope>
    <source>
        <strain evidence="3 4">PLAI 1-29</strain>
    </source>
</reference>
<evidence type="ECO:0000256" key="1">
    <source>
        <dbReference type="SAM" id="MobiDB-lite"/>
    </source>
</evidence>
<organism evidence="3 4">
    <name type="scientific">Streptomyces zingiberis</name>
    <dbReference type="NCBI Taxonomy" id="2053010"/>
    <lineage>
        <taxon>Bacteria</taxon>
        <taxon>Bacillati</taxon>
        <taxon>Actinomycetota</taxon>
        <taxon>Actinomycetes</taxon>
        <taxon>Kitasatosporales</taxon>
        <taxon>Streptomycetaceae</taxon>
        <taxon>Streptomyces</taxon>
    </lineage>
</organism>
<proteinExistence type="predicted"/>
<feature type="transmembrane region" description="Helical" evidence="2">
    <location>
        <begin position="33"/>
        <end position="54"/>
    </location>
</feature>
<dbReference type="RefSeq" id="WP_168101161.1">
    <property type="nucleotide sequence ID" value="NZ_JAATEN010000005.1"/>
</dbReference>
<sequence>MSIDSTLSPVSAWGHQAAHQLVPLAKELDENKVTPGVLGFVVFALLGGAVWLLMKNMNRQFTKIDFEEKGAGAGEGGAPEAAERGATVPPARAAGPADDSAGGAAGADRTGGDRPVPGSGA</sequence>
<dbReference type="Proteomes" id="UP000695264">
    <property type="component" value="Unassembled WGS sequence"/>
</dbReference>
<gene>
    <name evidence="3" type="ORF">HCK00_08345</name>
</gene>
<dbReference type="EMBL" id="JAATEN010000005">
    <property type="protein sequence ID" value="NJQ00548.1"/>
    <property type="molecule type" value="Genomic_DNA"/>
</dbReference>
<comment type="caution">
    <text evidence="3">The sequence shown here is derived from an EMBL/GenBank/DDBJ whole genome shotgun (WGS) entry which is preliminary data.</text>
</comment>
<feature type="region of interest" description="Disordered" evidence="1">
    <location>
        <begin position="69"/>
        <end position="121"/>
    </location>
</feature>
<keyword evidence="4" id="KW-1185">Reference proteome</keyword>
<keyword evidence="2" id="KW-0472">Membrane</keyword>
<evidence type="ECO:0000313" key="3">
    <source>
        <dbReference type="EMBL" id="NJQ00548.1"/>
    </source>
</evidence>
<accession>A0ABX1BTY8</accession>
<evidence type="ECO:0000256" key="2">
    <source>
        <dbReference type="SAM" id="Phobius"/>
    </source>
</evidence>
<keyword evidence="2" id="KW-1133">Transmembrane helix</keyword>